<accession>A0A9D4N7L6</accession>
<organism evidence="2 3">
    <name type="scientific">Dreissena polymorpha</name>
    <name type="common">Zebra mussel</name>
    <name type="synonym">Mytilus polymorpha</name>
    <dbReference type="NCBI Taxonomy" id="45954"/>
    <lineage>
        <taxon>Eukaryota</taxon>
        <taxon>Metazoa</taxon>
        <taxon>Spiralia</taxon>
        <taxon>Lophotrochozoa</taxon>
        <taxon>Mollusca</taxon>
        <taxon>Bivalvia</taxon>
        <taxon>Autobranchia</taxon>
        <taxon>Heteroconchia</taxon>
        <taxon>Euheterodonta</taxon>
        <taxon>Imparidentia</taxon>
        <taxon>Neoheterodontei</taxon>
        <taxon>Myida</taxon>
        <taxon>Dreissenoidea</taxon>
        <taxon>Dreissenidae</taxon>
        <taxon>Dreissena</taxon>
    </lineage>
</organism>
<sequence length="58" mass="6228">MNEVPSNPPAISGVDETLFELSFRRRSPSVTFSATVSNVTLTPSSVVTLLAAFSRCCH</sequence>
<comment type="caution">
    <text evidence="2">The sequence shown here is derived from an EMBL/GenBank/DDBJ whole genome shotgun (WGS) entry which is preliminary data.</text>
</comment>
<reference evidence="2" key="2">
    <citation type="submission" date="2020-11" db="EMBL/GenBank/DDBJ databases">
        <authorList>
            <person name="McCartney M.A."/>
            <person name="Auch B."/>
            <person name="Kono T."/>
            <person name="Mallez S."/>
            <person name="Becker A."/>
            <person name="Gohl D.M."/>
            <person name="Silverstein K.A.T."/>
            <person name="Koren S."/>
            <person name="Bechman K.B."/>
            <person name="Herman A."/>
            <person name="Abrahante J.E."/>
            <person name="Garbe J."/>
        </authorList>
    </citation>
    <scope>NUCLEOTIDE SEQUENCE</scope>
    <source>
        <strain evidence="2">Duluth1</strain>
        <tissue evidence="2">Whole animal</tissue>
    </source>
</reference>
<reference evidence="2" key="1">
    <citation type="journal article" date="2019" name="bioRxiv">
        <title>The Genome of the Zebra Mussel, Dreissena polymorpha: A Resource for Invasive Species Research.</title>
        <authorList>
            <person name="McCartney M.A."/>
            <person name="Auch B."/>
            <person name="Kono T."/>
            <person name="Mallez S."/>
            <person name="Zhang Y."/>
            <person name="Obille A."/>
            <person name="Becker A."/>
            <person name="Abrahante J.E."/>
            <person name="Garbe J."/>
            <person name="Badalamenti J.P."/>
            <person name="Herman A."/>
            <person name="Mangelson H."/>
            <person name="Liachko I."/>
            <person name="Sullivan S."/>
            <person name="Sone E.D."/>
            <person name="Koren S."/>
            <person name="Silverstein K.A.T."/>
            <person name="Beckman K.B."/>
            <person name="Gohl D.M."/>
        </authorList>
    </citation>
    <scope>NUCLEOTIDE SEQUENCE</scope>
    <source>
        <strain evidence="2">Duluth1</strain>
        <tissue evidence="2">Whole animal</tissue>
    </source>
</reference>
<protein>
    <submittedName>
        <fullName evidence="2">Uncharacterized protein</fullName>
    </submittedName>
</protein>
<proteinExistence type="predicted"/>
<keyword evidence="3" id="KW-1185">Reference proteome</keyword>
<dbReference type="AlphaFoldDB" id="A0A9D4N7L6"/>
<name>A0A9D4N7L6_DREPO</name>
<dbReference type="EMBL" id="JAIWYP010000001">
    <property type="protein sequence ID" value="KAH3888709.1"/>
    <property type="molecule type" value="Genomic_DNA"/>
</dbReference>
<evidence type="ECO:0000313" key="1">
    <source>
        <dbReference type="EMBL" id="KAH3826756.1"/>
    </source>
</evidence>
<evidence type="ECO:0000313" key="3">
    <source>
        <dbReference type="Proteomes" id="UP000828390"/>
    </source>
</evidence>
<dbReference type="EMBL" id="JAIWYP010000005">
    <property type="protein sequence ID" value="KAH3826756.1"/>
    <property type="molecule type" value="Genomic_DNA"/>
</dbReference>
<dbReference type="Proteomes" id="UP000828390">
    <property type="component" value="Unassembled WGS sequence"/>
</dbReference>
<evidence type="ECO:0000313" key="2">
    <source>
        <dbReference type="EMBL" id="KAH3888709.1"/>
    </source>
</evidence>
<gene>
    <name evidence="2" type="ORF">DPMN_012749</name>
    <name evidence="1" type="ORF">DPMN_128666</name>
</gene>